<name>A0A8X8ZP36_SALSN</name>
<proteinExistence type="predicted"/>
<gene>
    <name evidence="1" type="ORF">SASPL_129057</name>
</gene>
<comment type="caution">
    <text evidence="1">The sequence shown here is derived from an EMBL/GenBank/DDBJ whole genome shotgun (WGS) entry which is preliminary data.</text>
</comment>
<evidence type="ECO:0000313" key="1">
    <source>
        <dbReference type="EMBL" id="KAG6410984.1"/>
    </source>
</evidence>
<reference evidence="1" key="1">
    <citation type="submission" date="2018-01" db="EMBL/GenBank/DDBJ databases">
        <authorList>
            <person name="Mao J.F."/>
        </authorList>
    </citation>
    <scope>NUCLEOTIDE SEQUENCE</scope>
    <source>
        <strain evidence="1">Huo1</strain>
        <tissue evidence="1">Leaf</tissue>
    </source>
</reference>
<sequence length="121" mass="13861">MDFDDEWELLSDEDYLEISDEAGKQIYSPAASVVHMNYFISQPFPQFVKTSANQILHAPDRDQPIQSKIESFSADQDPISQDFFNKLKEAQSVDMKVEDPRKLNAEMAIEDDDGANAWKRS</sequence>
<dbReference type="AlphaFoldDB" id="A0A8X8ZP36"/>
<organism evidence="1">
    <name type="scientific">Salvia splendens</name>
    <name type="common">Scarlet sage</name>
    <dbReference type="NCBI Taxonomy" id="180675"/>
    <lineage>
        <taxon>Eukaryota</taxon>
        <taxon>Viridiplantae</taxon>
        <taxon>Streptophyta</taxon>
        <taxon>Embryophyta</taxon>
        <taxon>Tracheophyta</taxon>
        <taxon>Spermatophyta</taxon>
        <taxon>Magnoliopsida</taxon>
        <taxon>eudicotyledons</taxon>
        <taxon>Gunneridae</taxon>
        <taxon>Pentapetalae</taxon>
        <taxon>asterids</taxon>
        <taxon>lamiids</taxon>
        <taxon>Lamiales</taxon>
        <taxon>Lamiaceae</taxon>
        <taxon>Nepetoideae</taxon>
        <taxon>Mentheae</taxon>
        <taxon>Salviinae</taxon>
        <taxon>Salvia</taxon>
        <taxon>Salvia subgen. Calosphace</taxon>
        <taxon>core Calosphace</taxon>
    </lineage>
</organism>
<accession>A0A8X8ZP36</accession>
<evidence type="ECO:0000313" key="2">
    <source>
        <dbReference type="Proteomes" id="UP000298416"/>
    </source>
</evidence>
<keyword evidence="2" id="KW-1185">Reference proteome</keyword>
<reference evidence="1" key="2">
    <citation type="submission" date="2020-08" db="EMBL/GenBank/DDBJ databases">
        <title>Plant Genome Project.</title>
        <authorList>
            <person name="Zhang R.-G."/>
        </authorList>
    </citation>
    <scope>NUCLEOTIDE SEQUENCE</scope>
    <source>
        <strain evidence="1">Huo1</strain>
        <tissue evidence="1">Leaf</tissue>
    </source>
</reference>
<protein>
    <submittedName>
        <fullName evidence="1">Uncharacterized protein</fullName>
    </submittedName>
</protein>
<dbReference type="EMBL" id="PNBA02000010">
    <property type="protein sequence ID" value="KAG6410984.1"/>
    <property type="molecule type" value="Genomic_DNA"/>
</dbReference>
<dbReference type="Proteomes" id="UP000298416">
    <property type="component" value="Unassembled WGS sequence"/>
</dbReference>